<evidence type="ECO:0000313" key="3">
    <source>
        <dbReference type="Proteomes" id="UP001589645"/>
    </source>
</evidence>
<name>A0ABV5HLD5_9VIBR</name>
<evidence type="ECO:0000313" key="2">
    <source>
        <dbReference type="EMBL" id="MFB9135056.1"/>
    </source>
</evidence>
<organism evidence="2 3">
    <name type="scientific">Vibrio olivae</name>
    <dbReference type="NCBI Taxonomy" id="1243002"/>
    <lineage>
        <taxon>Bacteria</taxon>
        <taxon>Pseudomonadati</taxon>
        <taxon>Pseudomonadota</taxon>
        <taxon>Gammaproteobacteria</taxon>
        <taxon>Vibrionales</taxon>
        <taxon>Vibrionaceae</taxon>
        <taxon>Vibrio</taxon>
    </lineage>
</organism>
<proteinExistence type="predicted"/>
<keyword evidence="1" id="KW-0732">Signal</keyword>
<feature type="signal peptide" evidence="1">
    <location>
        <begin position="1"/>
        <end position="18"/>
    </location>
</feature>
<accession>A0ABV5HLD5</accession>
<keyword evidence="3" id="KW-1185">Reference proteome</keyword>
<protein>
    <submittedName>
        <fullName evidence="2">DUF5329 family protein</fullName>
    </submittedName>
</protein>
<comment type="caution">
    <text evidence="2">The sequence shown here is derived from an EMBL/GenBank/DDBJ whole genome shotgun (WGS) entry which is preliminary data.</text>
</comment>
<dbReference type="Pfam" id="PF17263">
    <property type="entry name" value="DUF5329"/>
    <property type="match status" value="1"/>
</dbReference>
<evidence type="ECO:0000256" key="1">
    <source>
        <dbReference type="SAM" id="SignalP"/>
    </source>
</evidence>
<sequence length="112" mass="12863">MKRILCLGLLLVSTVCVASTKQEIETMLDTLRHSDCQFERSGTWYSGKRAAEHLKDKWDYAKDEVDSSETFIKEVASGSWLLGNQYHVKCQDTTTTSEQWLTEQLQIIRSKS</sequence>
<gene>
    <name evidence="2" type="ORF">ACFFUV_08785</name>
</gene>
<dbReference type="Proteomes" id="UP001589645">
    <property type="component" value="Unassembled WGS sequence"/>
</dbReference>
<dbReference type="EMBL" id="JBHMEP010000001">
    <property type="protein sequence ID" value="MFB9135056.1"/>
    <property type="molecule type" value="Genomic_DNA"/>
</dbReference>
<reference evidence="2 3" key="1">
    <citation type="submission" date="2024-09" db="EMBL/GenBank/DDBJ databases">
        <authorList>
            <person name="Sun Q."/>
            <person name="Mori K."/>
        </authorList>
    </citation>
    <scope>NUCLEOTIDE SEQUENCE [LARGE SCALE GENOMIC DNA]</scope>
    <source>
        <strain evidence="2 3">CECT 8064</strain>
    </source>
</reference>
<dbReference type="InterPro" id="IPR035242">
    <property type="entry name" value="DUF5329"/>
</dbReference>
<feature type="chain" id="PRO_5046672490" evidence="1">
    <location>
        <begin position="19"/>
        <end position="112"/>
    </location>
</feature>
<dbReference type="RefSeq" id="WP_390191297.1">
    <property type="nucleotide sequence ID" value="NZ_JBHMEP010000001.1"/>
</dbReference>